<feature type="binding site" evidence="4">
    <location>
        <position position="195"/>
    </location>
    <ligand>
        <name>substrate</name>
    </ligand>
</feature>
<dbReference type="VEuPathDB" id="FungiDB:BO97DRAFT_400186"/>
<dbReference type="Proteomes" id="UP000248961">
    <property type="component" value="Unassembled WGS sequence"/>
</dbReference>
<dbReference type="SUPFAM" id="SSF75304">
    <property type="entry name" value="Amidase signature (AS) enzymes"/>
    <property type="match status" value="1"/>
</dbReference>
<evidence type="ECO:0000256" key="3">
    <source>
        <dbReference type="PIRSR" id="PIRSR001221-1"/>
    </source>
</evidence>
<dbReference type="GO" id="GO:0016787">
    <property type="term" value="F:hydrolase activity"/>
    <property type="evidence" value="ECO:0007669"/>
    <property type="project" value="UniProtKB-KW"/>
</dbReference>
<evidence type="ECO:0000313" key="7">
    <source>
        <dbReference type="Proteomes" id="UP000248961"/>
    </source>
</evidence>
<comment type="similarity">
    <text evidence="1">Belongs to the amidase family.</text>
</comment>
<dbReference type="STRING" id="1450537.A0A395HHM8"/>
<dbReference type="PIRSF" id="PIRSF001221">
    <property type="entry name" value="Amidase_fungi"/>
    <property type="match status" value="1"/>
</dbReference>
<feature type="active site" description="Charge relay system" evidence="3">
    <location>
        <position position="221"/>
    </location>
</feature>
<evidence type="ECO:0000256" key="1">
    <source>
        <dbReference type="ARBA" id="ARBA00009199"/>
    </source>
</evidence>
<dbReference type="AlphaFoldDB" id="A0A395HHM8"/>
<keyword evidence="7" id="KW-1185">Reference proteome</keyword>
<organism evidence="6 7">
    <name type="scientific">Aspergillus homomorphus (strain CBS 101889)</name>
    <dbReference type="NCBI Taxonomy" id="1450537"/>
    <lineage>
        <taxon>Eukaryota</taxon>
        <taxon>Fungi</taxon>
        <taxon>Dikarya</taxon>
        <taxon>Ascomycota</taxon>
        <taxon>Pezizomycotina</taxon>
        <taxon>Eurotiomycetes</taxon>
        <taxon>Eurotiomycetidae</taxon>
        <taxon>Eurotiales</taxon>
        <taxon>Aspergillaceae</taxon>
        <taxon>Aspergillus</taxon>
        <taxon>Aspergillus subgen. Circumdati</taxon>
    </lineage>
</organism>
<feature type="active site" description="Acyl-ester intermediate" evidence="3">
    <location>
        <position position="245"/>
    </location>
</feature>
<dbReference type="PANTHER" id="PTHR46072:SF3">
    <property type="entry name" value="AMIDASE"/>
    <property type="match status" value="1"/>
</dbReference>
<dbReference type="Gene3D" id="3.90.1300.10">
    <property type="entry name" value="Amidase signature (AS) domain"/>
    <property type="match status" value="1"/>
</dbReference>
<dbReference type="OrthoDB" id="6428749at2759"/>
<dbReference type="Pfam" id="PF01425">
    <property type="entry name" value="Amidase"/>
    <property type="match status" value="1"/>
</dbReference>
<evidence type="ECO:0000259" key="5">
    <source>
        <dbReference type="Pfam" id="PF01425"/>
    </source>
</evidence>
<feature type="binding site" evidence="4">
    <location>
        <begin position="242"/>
        <end position="245"/>
    </location>
    <ligand>
        <name>substrate</name>
    </ligand>
</feature>
<feature type="active site" description="Charge relay system" evidence="3">
    <location>
        <position position="145"/>
    </location>
</feature>
<protein>
    <submittedName>
        <fullName evidence="6">General amidase GmdB</fullName>
    </submittedName>
</protein>
<feature type="binding site" evidence="4">
    <location>
        <position position="221"/>
    </location>
    <ligand>
        <name>substrate</name>
    </ligand>
</feature>
<dbReference type="GeneID" id="37198570"/>
<evidence type="ECO:0000256" key="4">
    <source>
        <dbReference type="PIRSR" id="PIRSR001221-2"/>
    </source>
</evidence>
<evidence type="ECO:0000313" key="6">
    <source>
        <dbReference type="EMBL" id="RAL07391.1"/>
    </source>
</evidence>
<proteinExistence type="inferred from homology"/>
<dbReference type="InterPro" id="IPR036928">
    <property type="entry name" value="AS_sf"/>
</dbReference>
<evidence type="ECO:0000256" key="2">
    <source>
        <dbReference type="ARBA" id="ARBA00022801"/>
    </source>
</evidence>
<dbReference type="EMBL" id="KZ824333">
    <property type="protein sequence ID" value="RAL07391.1"/>
    <property type="molecule type" value="Genomic_DNA"/>
</dbReference>
<dbReference type="RefSeq" id="XP_025546545.1">
    <property type="nucleotide sequence ID" value="XM_025694281.1"/>
</dbReference>
<reference evidence="6 7" key="1">
    <citation type="submission" date="2018-02" db="EMBL/GenBank/DDBJ databases">
        <title>The genomes of Aspergillus section Nigri reveals drivers in fungal speciation.</title>
        <authorList>
            <consortium name="DOE Joint Genome Institute"/>
            <person name="Vesth T.C."/>
            <person name="Nybo J."/>
            <person name="Theobald S."/>
            <person name="Brandl J."/>
            <person name="Frisvad J.C."/>
            <person name="Nielsen K.F."/>
            <person name="Lyhne E.K."/>
            <person name="Kogle M.E."/>
            <person name="Kuo A."/>
            <person name="Riley R."/>
            <person name="Clum A."/>
            <person name="Nolan M."/>
            <person name="Lipzen A."/>
            <person name="Salamov A."/>
            <person name="Henrissat B."/>
            <person name="Wiebenga A."/>
            <person name="De vries R.P."/>
            <person name="Grigoriev I.V."/>
            <person name="Mortensen U.H."/>
            <person name="Andersen M.R."/>
            <person name="Baker S.E."/>
        </authorList>
    </citation>
    <scope>NUCLEOTIDE SEQUENCE [LARGE SCALE GENOMIC DNA]</scope>
    <source>
        <strain evidence="6 7">CBS 101889</strain>
    </source>
</reference>
<gene>
    <name evidence="6" type="ORF">BO97DRAFT_400186</name>
</gene>
<dbReference type="PANTHER" id="PTHR46072">
    <property type="entry name" value="AMIDASE-RELATED-RELATED"/>
    <property type="match status" value="1"/>
</dbReference>
<dbReference type="InterPro" id="IPR023631">
    <property type="entry name" value="Amidase_dom"/>
</dbReference>
<feature type="domain" description="Amidase" evidence="5">
    <location>
        <begin position="90"/>
        <end position="559"/>
    </location>
</feature>
<name>A0A395HHM8_ASPHC</name>
<accession>A0A395HHM8</accession>
<keyword evidence="2" id="KW-0378">Hydrolase</keyword>
<sequence length="572" mass="61776">MTMTILETPPQDWRAIVAHKRKQLDAQIPPAWRLSEHFQASLPANGHLLAFNAVSKSNILTPEELDLTENYTAGQLLQRLAWGDISSEAVTTAFCKRAAVAQQLTSCLTEHFFDRALERARYLDDYLRREGRVVGPLHGLPVSLKDSFRVKGVDTSVGYVSFLSHGPAKTNAALVQMLLDLGAVLYVKTNVPQTMMTGDSDNNIYGRTLNPHNTHLTAGGSTGGEGALVALRGSILGVGTDIAGSIRIPALCCGVYGFKPTTTRIPFGGQSSGAMEGLPGIVPSAGPLAHSLDDLELFTATVLDASPWRYDSAATTAPWSTTKQHQHQQQLLTIGVLGECKDFPLHPPVQRALDNAVAALRKKGHRIIHLTPTSTTTTKTPSSSTTLALATDLAHANRLAFQYFTYGPGTDHISASGEPPVPSVAQAASPMFTGPFPIPMDAQTDPFTLIDALHSARQEYSDAWRDTFIENHLDIVLAPGAQNTAVEWDTFGWPPYTLVWNLVDYPACIIPYGVASKDLDPEPMVVEDGVQPSYHPEAVDGAPCAIQVIAPRFQDELCLAAAGIVDRDIRSY</sequence>